<sequence length="77" mass="9027">MLVPGRSAQRLRSVRWLSVKHSDALPASFVSGKERTHQHMTFSSWKWGKQNKHSPSLWSPDHHPDHDSWDNGHKWHP</sequence>
<name>A0ABV0SY85_9TELE</name>
<dbReference type="EMBL" id="JAHRIQ010013435">
    <property type="protein sequence ID" value="MEQ2225565.1"/>
    <property type="molecule type" value="Genomic_DNA"/>
</dbReference>
<protein>
    <submittedName>
        <fullName evidence="2">Uncharacterized protein</fullName>
    </submittedName>
</protein>
<gene>
    <name evidence="2" type="ORF">ILYODFUR_018824</name>
</gene>
<feature type="compositionally biased region" description="Basic and acidic residues" evidence="1">
    <location>
        <begin position="60"/>
        <end position="77"/>
    </location>
</feature>
<feature type="region of interest" description="Disordered" evidence="1">
    <location>
        <begin position="42"/>
        <end position="77"/>
    </location>
</feature>
<organism evidence="2 3">
    <name type="scientific">Ilyodon furcidens</name>
    <name type="common">goldbreast splitfin</name>
    <dbReference type="NCBI Taxonomy" id="33524"/>
    <lineage>
        <taxon>Eukaryota</taxon>
        <taxon>Metazoa</taxon>
        <taxon>Chordata</taxon>
        <taxon>Craniata</taxon>
        <taxon>Vertebrata</taxon>
        <taxon>Euteleostomi</taxon>
        <taxon>Actinopterygii</taxon>
        <taxon>Neopterygii</taxon>
        <taxon>Teleostei</taxon>
        <taxon>Neoteleostei</taxon>
        <taxon>Acanthomorphata</taxon>
        <taxon>Ovalentaria</taxon>
        <taxon>Atherinomorphae</taxon>
        <taxon>Cyprinodontiformes</taxon>
        <taxon>Goodeidae</taxon>
        <taxon>Ilyodon</taxon>
    </lineage>
</organism>
<accession>A0ABV0SY85</accession>
<evidence type="ECO:0000313" key="2">
    <source>
        <dbReference type="EMBL" id="MEQ2225565.1"/>
    </source>
</evidence>
<keyword evidence="3" id="KW-1185">Reference proteome</keyword>
<proteinExistence type="predicted"/>
<evidence type="ECO:0000313" key="3">
    <source>
        <dbReference type="Proteomes" id="UP001482620"/>
    </source>
</evidence>
<dbReference type="Proteomes" id="UP001482620">
    <property type="component" value="Unassembled WGS sequence"/>
</dbReference>
<evidence type="ECO:0000256" key="1">
    <source>
        <dbReference type="SAM" id="MobiDB-lite"/>
    </source>
</evidence>
<reference evidence="2 3" key="1">
    <citation type="submission" date="2021-06" db="EMBL/GenBank/DDBJ databases">
        <authorList>
            <person name="Palmer J.M."/>
        </authorList>
    </citation>
    <scope>NUCLEOTIDE SEQUENCE [LARGE SCALE GENOMIC DNA]</scope>
    <source>
        <strain evidence="3">if_2019</strain>
        <tissue evidence="2">Muscle</tissue>
    </source>
</reference>
<comment type="caution">
    <text evidence="2">The sequence shown here is derived from an EMBL/GenBank/DDBJ whole genome shotgun (WGS) entry which is preliminary data.</text>
</comment>